<name>A0A1G8R983_9FLAO</name>
<dbReference type="STRING" id="1128970.SAMN04487935_0021"/>
<evidence type="ECO:0000313" key="1">
    <source>
        <dbReference type="EMBL" id="SDJ13501.1"/>
    </source>
</evidence>
<sequence>MVLIVVCLAGCSKDDDASSQKSEMDYYTVTNTIGTIPGYIDIVKNTVKDNKLVLQTMTNNNGEESITVQYIYNGGKLSLVKTTYISDENFYYDSAGRLIGISSINNYGENDYYRFVHVSDRLVFAEILDGPYSDADVHIYNRAILEFDADDNVSKAGFDNDLDGQMDYPAYYSYDNRGNVVSVQFNNGETMPYEYSDVWNNVNILNANTYGKRGWRLKDAFNFAGGLFSNCPNLFAYDLTKDSYEVLPGGFYKKKTHVRDAAQQWIVTTEFFFK</sequence>
<gene>
    <name evidence="1" type="ORF">SAMN04487935_0021</name>
</gene>
<proteinExistence type="predicted"/>
<dbReference type="EMBL" id="FNEZ01000001">
    <property type="protein sequence ID" value="SDJ13501.1"/>
    <property type="molecule type" value="Genomic_DNA"/>
</dbReference>
<evidence type="ECO:0000313" key="2">
    <source>
        <dbReference type="Proteomes" id="UP000199580"/>
    </source>
</evidence>
<keyword evidence="2" id="KW-1185">Reference proteome</keyword>
<dbReference type="Proteomes" id="UP000199580">
    <property type="component" value="Unassembled WGS sequence"/>
</dbReference>
<accession>A0A1G8R983</accession>
<organism evidence="1 2">
    <name type="scientific">Flavobacterium noncentrifugens</name>
    <dbReference type="NCBI Taxonomy" id="1128970"/>
    <lineage>
        <taxon>Bacteria</taxon>
        <taxon>Pseudomonadati</taxon>
        <taxon>Bacteroidota</taxon>
        <taxon>Flavobacteriia</taxon>
        <taxon>Flavobacteriales</taxon>
        <taxon>Flavobacteriaceae</taxon>
        <taxon>Flavobacterium</taxon>
    </lineage>
</organism>
<protein>
    <submittedName>
        <fullName evidence="1">Uncharacterized protein</fullName>
    </submittedName>
</protein>
<dbReference type="AlphaFoldDB" id="A0A1G8R983"/>
<reference evidence="1 2" key="1">
    <citation type="submission" date="2016-10" db="EMBL/GenBank/DDBJ databases">
        <authorList>
            <person name="de Groot N.N."/>
        </authorList>
    </citation>
    <scope>NUCLEOTIDE SEQUENCE [LARGE SCALE GENOMIC DNA]</scope>
    <source>
        <strain evidence="1 2">CGMCC 1.10076</strain>
    </source>
</reference>